<evidence type="ECO:0000313" key="5">
    <source>
        <dbReference type="Proteomes" id="UP000076925"/>
    </source>
</evidence>
<organism evidence="4 5">
    <name type="scientific">Scytonema hofmannii PCC 7110</name>
    <dbReference type="NCBI Taxonomy" id="128403"/>
    <lineage>
        <taxon>Bacteria</taxon>
        <taxon>Bacillati</taxon>
        <taxon>Cyanobacteriota</taxon>
        <taxon>Cyanophyceae</taxon>
        <taxon>Nostocales</taxon>
        <taxon>Scytonemataceae</taxon>
        <taxon>Scytonema</taxon>
    </lineage>
</organism>
<protein>
    <submittedName>
        <fullName evidence="4">Polysaccharide deacetylase</fullName>
    </submittedName>
</protein>
<dbReference type="GO" id="GO:0005975">
    <property type="term" value="P:carbohydrate metabolic process"/>
    <property type="evidence" value="ECO:0007669"/>
    <property type="project" value="InterPro"/>
</dbReference>
<dbReference type="Pfam" id="PF01522">
    <property type="entry name" value="Polysacc_deac_1"/>
    <property type="match status" value="1"/>
</dbReference>
<evidence type="ECO:0000259" key="3">
    <source>
        <dbReference type="PROSITE" id="PS51677"/>
    </source>
</evidence>
<dbReference type="GO" id="GO:0005576">
    <property type="term" value="C:extracellular region"/>
    <property type="evidence" value="ECO:0007669"/>
    <property type="project" value="UniProtKB-SubCell"/>
</dbReference>
<dbReference type="OrthoDB" id="9778320at2"/>
<dbReference type="PANTHER" id="PTHR34216">
    <property type="match status" value="1"/>
</dbReference>
<dbReference type="STRING" id="128403.WA1_06930"/>
<comment type="caution">
    <text evidence="4">The sequence shown here is derived from an EMBL/GenBank/DDBJ whole genome shotgun (WGS) entry which is preliminary data.</text>
</comment>
<dbReference type="RefSeq" id="WP_017747826.1">
    <property type="nucleotide sequence ID" value="NZ_KQ976354.1"/>
</dbReference>
<dbReference type="InterPro" id="IPR002509">
    <property type="entry name" value="NODB_dom"/>
</dbReference>
<gene>
    <name evidence="4" type="ORF">WA1_06930</name>
</gene>
<dbReference type="SUPFAM" id="SSF88713">
    <property type="entry name" value="Glycoside hydrolase/deacetylase"/>
    <property type="match status" value="1"/>
</dbReference>
<dbReference type="GO" id="GO:0016810">
    <property type="term" value="F:hydrolase activity, acting on carbon-nitrogen (but not peptide) bonds"/>
    <property type="evidence" value="ECO:0007669"/>
    <property type="project" value="InterPro"/>
</dbReference>
<dbReference type="InterPro" id="IPR011330">
    <property type="entry name" value="Glyco_hydro/deAcase_b/a-brl"/>
</dbReference>
<evidence type="ECO:0000256" key="2">
    <source>
        <dbReference type="ARBA" id="ARBA00022729"/>
    </source>
</evidence>
<evidence type="ECO:0000256" key="1">
    <source>
        <dbReference type="ARBA" id="ARBA00004613"/>
    </source>
</evidence>
<proteinExistence type="predicted"/>
<dbReference type="Gene3D" id="3.20.20.370">
    <property type="entry name" value="Glycoside hydrolase/deacetylase"/>
    <property type="match status" value="1"/>
</dbReference>
<dbReference type="EMBL" id="ANNX02000051">
    <property type="protein sequence ID" value="KYC35551.1"/>
    <property type="molecule type" value="Genomic_DNA"/>
</dbReference>
<dbReference type="InterPro" id="IPR051398">
    <property type="entry name" value="Polysacch_Deacetylase"/>
</dbReference>
<feature type="domain" description="NodB homology" evidence="3">
    <location>
        <begin position="104"/>
        <end position="303"/>
    </location>
</feature>
<keyword evidence="2" id="KW-0732">Signal</keyword>
<dbReference type="PROSITE" id="PS51677">
    <property type="entry name" value="NODB"/>
    <property type="match status" value="1"/>
</dbReference>
<accession>A0A139WSZ5</accession>
<name>A0A139WSZ5_9CYAN</name>
<evidence type="ECO:0000313" key="4">
    <source>
        <dbReference type="EMBL" id="KYC35551.1"/>
    </source>
</evidence>
<sequence length="303" mass="35284">MTVFFLKNQNVALGLALLAIIFLSQFNFKATDREIPILGFHGILDDKAPVIFAPEESLHYPQQDLEELLEDLIRNDYWFLTTQDLYDFFLKRVKKIPKEYLNKKPIMLSIDDGHKTIHTNLLPILYKLEKKYNKKIKVVLFINPGTFPKQKRKSSTHLGCQELREGLKQGFYDIQSHGMNHKNLTTISSQEIVYELVQSQTKLRECTKDLDPQKTVASHFAYPYGAYNQQVKSYVSKYYVSSYLYNDKILSLVCRKNFYEIPRLTVSRGTSFLELIRKSGGMYQLKNEAKCQDTTPAKNKKKL</sequence>
<dbReference type="CDD" id="cd10918">
    <property type="entry name" value="CE4_NodB_like_5s_6s"/>
    <property type="match status" value="1"/>
</dbReference>
<dbReference type="Proteomes" id="UP000076925">
    <property type="component" value="Unassembled WGS sequence"/>
</dbReference>
<dbReference type="PANTHER" id="PTHR34216:SF3">
    <property type="entry name" value="POLY-BETA-1,6-N-ACETYL-D-GLUCOSAMINE N-DEACETYLASE"/>
    <property type="match status" value="1"/>
</dbReference>
<reference evidence="4 5" key="1">
    <citation type="journal article" date="2013" name="Genome Biol. Evol.">
        <title>Genomes of Stigonematalean cyanobacteria (subsection V) and the evolution of oxygenic photosynthesis from prokaryotes to plastids.</title>
        <authorList>
            <person name="Dagan T."/>
            <person name="Roettger M."/>
            <person name="Stucken K."/>
            <person name="Landan G."/>
            <person name="Koch R."/>
            <person name="Major P."/>
            <person name="Gould S.B."/>
            <person name="Goremykin V.V."/>
            <person name="Rippka R."/>
            <person name="Tandeau de Marsac N."/>
            <person name="Gugger M."/>
            <person name="Lockhart P.J."/>
            <person name="Allen J.F."/>
            <person name="Brune I."/>
            <person name="Maus I."/>
            <person name="Puhler A."/>
            <person name="Martin W.F."/>
        </authorList>
    </citation>
    <scope>NUCLEOTIDE SEQUENCE [LARGE SCALE GENOMIC DNA]</scope>
    <source>
        <strain evidence="4 5">PCC 7110</strain>
    </source>
</reference>
<dbReference type="AlphaFoldDB" id="A0A139WSZ5"/>
<comment type="subcellular location">
    <subcellularLocation>
        <location evidence="1">Secreted</location>
    </subcellularLocation>
</comment>
<keyword evidence="5" id="KW-1185">Reference proteome</keyword>